<evidence type="ECO:0000256" key="2">
    <source>
        <dbReference type="ARBA" id="ARBA00004496"/>
    </source>
</evidence>
<feature type="compositionally biased region" description="Pro residues" evidence="20">
    <location>
        <begin position="287"/>
        <end position="300"/>
    </location>
</feature>
<keyword evidence="11 19" id="KW-0539">Nucleus</keyword>
<dbReference type="EMBL" id="BAAFJT010000027">
    <property type="protein sequence ID" value="GAB0200420.1"/>
    <property type="molecule type" value="Genomic_DNA"/>
</dbReference>
<evidence type="ECO:0000256" key="1">
    <source>
        <dbReference type="ARBA" id="ARBA00004123"/>
    </source>
</evidence>
<keyword evidence="7" id="KW-0689">Ribosomal protein</keyword>
<evidence type="ECO:0000256" key="9">
    <source>
        <dbReference type="ARBA" id="ARBA00023125"/>
    </source>
</evidence>
<feature type="compositionally biased region" description="Pro residues" evidence="20">
    <location>
        <begin position="768"/>
        <end position="793"/>
    </location>
</feature>
<feature type="compositionally biased region" description="Basic and acidic residues" evidence="20">
    <location>
        <begin position="425"/>
        <end position="435"/>
    </location>
</feature>
<dbReference type="InterPro" id="IPR052412">
    <property type="entry name" value="CC-Dev_Transcription_Reg"/>
</dbReference>
<gene>
    <name evidence="22" type="ORF">GRJ2_002507400</name>
</gene>
<dbReference type="GO" id="GO:0022626">
    <property type="term" value="C:cytosolic ribosome"/>
    <property type="evidence" value="ECO:0007669"/>
    <property type="project" value="UniProtKB-ARBA"/>
</dbReference>
<evidence type="ECO:0000256" key="13">
    <source>
        <dbReference type="ARBA" id="ARBA00035143"/>
    </source>
</evidence>
<keyword evidence="5" id="KW-0678">Repressor</keyword>
<name>A0ABC9XRU5_GRUJA</name>
<dbReference type="InterPro" id="IPR001266">
    <property type="entry name" value="Ribosomal_eS19"/>
</dbReference>
<dbReference type="SUPFAM" id="SSF47095">
    <property type="entry name" value="HMG-box"/>
    <property type="match status" value="1"/>
</dbReference>
<dbReference type="Pfam" id="PF25981">
    <property type="entry name" value="HTH_Cic_C"/>
    <property type="match status" value="1"/>
</dbReference>
<feature type="compositionally biased region" description="Pro residues" evidence="20">
    <location>
        <begin position="813"/>
        <end position="824"/>
    </location>
</feature>
<feature type="compositionally biased region" description="Pro residues" evidence="20">
    <location>
        <begin position="857"/>
        <end position="873"/>
    </location>
</feature>
<dbReference type="InterPro" id="IPR009071">
    <property type="entry name" value="HMG_box_dom"/>
</dbReference>
<sequence length="1287" mass="134191">MSSTALPPATAPRRGLGMFVWTNVEPRSVPVFPWHSLVPFLAPSQPDASPQPPQGHQPVNHPPAAANQSKEPPESAAVAPELAGGPEPGRCGGATRPPSPPPAPPVTSAAPPGPEEEPPGPPRLDSETESDHDDAFLSIVAPELPLPLGPGKRRTQSLSALPKERDGDKEGRSPSKRDKDHIRRPMNAFMIFSKRHRALVHQRHPNQDNRTVSKILGEWWYALGPREKQKYHDLAFQVKEAHFKAHPDWKWCNKDRKKSSSEGGRGPGGAGAGPKEPRERSASESGPPAPPPGAADPPGLPEGKGGSGVPGERGPAGGGAQHPRPRAFSHSGVQGLEGGDPHGHALHELSQMCSGQPPYAAPKAGPYAPPPPRPPPPPPPPARPPRAQRAASEEMTSDEERMVICEEEGDDDVIADDGFPPPGDIDLKCKERVSDSDNDDGGGGSSGDDGKAFPRKLFPPALPPRPLPHPELDPPEAPPNPPQYKGAPPTPPPKRFEGAPPPLPRRKRADSSGGGAAGGAIAQVQYILPHGLPLPPAKAGPATPTAATPSPATPTAAPPAPGLHFALPPPPPANGKVMTAPGPAPKAQAASPGPPLLPGKVLVPVAPPGPARATPGPALPFAAHGAAPPPGKIIQLSPPPVALGFTAILPGQSSLLAPGPVGVSPLPPPQLPPASGGPVIAAIYPGSAPGSAPAPGLVYSVAGAAPPAPSAPPPAPPILPKGGPAPTQGTPAPLGFPPAPPRPPRPPPKPPQKVKAAIATIPVGCYEGPPPPRPPPEPPRPPPDPAPPPPAPPSSSSSSSSPPPPAGDWDAAAPPPASDPPSPPRAEAWSQRDPGEEPPPSPAPAETAAKFPAEWRAPPPESRPDPPAPPPAGPSSSCPSPAPPEAPPPAAPPPPAPPPAEERKEGGGAGKKVKVRPPPLKKTFDSVDKVLSEVDFEERFAELPEFRPEEVLPSPTLQALATSPRAILGSYRKKRKNSTDLDSSAEDPSSPKRKLRRRSSCGSEPNTPKSAKCEGDIFTFDRPGGEGEDVLGELEYDKVPFSSLRRTLDQRRALVMQLFQEHGFFPSAQATAAFQSRFADIFPTKVCLQLKIREPIGRHVTSLPPIGRSLLARSPTLRFFFPPLAIPRSASSGPDARGGSSEMPGVTVKDVNQQEFVRALAAFLKKSGKLKVPEWADTVKLAKHKELAPYDENWFYTRAASTARHLYLRGGAGVGSMAKVYGGRQRRGVRPSHFSRGSGSVARRVLQALEGLKMVEKDQDGGRKLTPQGQRDLDRIAGQVAAASKKH</sequence>
<feature type="domain" description="HMG box" evidence="21">
    <location>
        <begin position="182"/>
        <end position="250"/>
    </location>
</feature>
<feature type="compositionally biased region" description="Acidic residues" evidence="20">
    <location>
        <begin position="405"/>
        <end position="415"/>
    </location>
</feature>
<feature type="compositionally biased region" description="Pro residues" evidence="20">
    <location>
        <begin position="367"/>
        <end position="384"/>
    </location>
</feature>
<keyword evidence="6" id="KW-0597">Phosphoprotein</keyword>
<dbReference type="GO" id="GO:0005634">
    <property type="term" value="C:nucleus"/>
    <property type="evidence" value="ECO:0007669"/>
    <property type="project" value="UniProtKB-SubCell"/>
</dbReference>
<keyword evidence="23" id="KW-1185">Reference proteome</keyword>
<feature type="compositionally biased region" description="Pro residues" evidence="20">
    <location>
        <begin position="880"/>
        <end position="899"/>
    </location>
</feature>
<evidence type="ECO:0000256" key="8">
    <source>
        <dbReference type="ARBA" id="ARBA00023015"/>
    </source>
</evidence>
<reference evidence="22 23" key="1">
    <citation type="submission" date="2024-06" db="EMBL/GenBank/DDBJ databases">
        <title>The draft genome of Grus japonensis, version 3.</title>
        <authorList>
            <person name="Nabeshima K."/>
            <person name="Suzuki S."/>
            <person name="Onuma M."/>
        </authorList>
    </citation>
    <scope>NUCLEOTIDE SEQUENCE [LARGE SCALE GENOMIC DNA]</scope>
    <source>
        <strain evidence="22 23">451A</strain>
    </source>
</reference>
<dbReference type="Gene3D" id="1.10.10.10">
    <property type="entry name" value="Winged helix-like DNA-binding domain superfamily/Winged helix DNA-binding domain"/>
    <property type="match status" value="1"/>
</dbReference>
<feature type="compositionally biased region" description="Basic and acidic residues" evidence="20">
    <location>
        <begin position="922"/>
        <end position="931"/>
    </location>
</feature>
<comment type="function">
    <text evidence="15">Transcriptional repressor which plays a role in development of the central nervous system (CNS). In concert with ATXN1 and ATXN1L, involved in brain development.</text>
</comment>
<feature type="DNA-binding region" description="HMG box" evidence="19">
    <location>
        <begin position="182"/>
        <end position="250"/>
    </location>
</feature>
<dbReference type="FunFam" id="1.10.30.10:FF:000010">
    <property type="entry name" value="Capicua transcriptional repressor b"/>
    <property type="match status" value="1"/>
</dbReference>
<dbReference type="InterPro" id="IPR036388">
    <property type="entry name" value="WH-like_DNA-bd_sf"/>
</dbReference>
<feature type="compositionally biased region" description="Low complexity" evidence="20">
    <location>
        <begin position="355"/>
        <end position="366"/>
    </location>
</feature>
<comment type="subunit">
    <text evidence="17">Interacts with ATXN1.</text>
</comment>
<comment type="subcellular location">
    <subcellularLocation>
        <location evidence="2">Cytoplasm</location>
    </subcellularLocation>
    <subcellularLocation>
        <location evidence="1">Nucleus</location>
    </subcellularLocation>
</comment>
<dbReference type="CDD" id="cd21990">
    <property type="entry name" value="HMG-box_CIC-like"/>
    <property type="match status" value="1"/>
</dbReference>
<evidence type="ECO:0000256" key="7">
    <source>
        <dbReference type="ARBA" id="ARBA00022980"/>
    </source>
</evidence>
<evidence type="ECO:0000256" key="5">
    <source>
        <dbReference type="ARBA" id="ARBA00022491"/>
    </source>
</evidence>
<evidence type="ECO:0000256" key="3">
    <source>
        <dbReference type="ARBA" id="ARBA00010014"/>
    </source>
</evidence>
<evidence type="ECO:0000256" key="16">
    <source>
        <dbReference type="ARBA" id="ARBA00064662"/>
    </source>
</evidence>
<protein>
    <recommendedName>
        <fullName evidence="18">Protein capicua homolog</fullName>
    </recommendedName>
    <alternativeName>
        <fullName evidence="14">40S ribosomal protein S19</fullName>
    </alternativeName>
    <alternativeName>
        <fullName evidence="13">Small ribosomal subunit protein eS19</fullName>
    </alternativeName>
</protein>
<feature type="region of interest" description="Disordered" evidence="20">
    <location>
        <begin position="943"/>
        <end position="1016"/>
    </location>
</feature>
<dbReference type="InterPro" id="IPR058606">
    <property type="entry name" value="HTH_Cic_C"/>
</dbReference>
<organism evidence="22 23">
    <name type="scientific">Grus japonensis</name>
    <name type="common">Japanese crane</name>
    <name type="synonym">Red-crowned crane</name>
    <dbReference type="NCBI Taxonomy" id="30415"/>
    <lineage>
        <taxon>Eukaryota</taxon>
        <taxon>Metazoa</taxon>
        <taxon>Chordata</taxon>
        <taxon>Craniata</taxon>
        <taxon>Vertebrata</taxon>
        <taxon>Euteleostomi</taxon>
        <taxon>Archelosauria</taxon>
        <taxon>Archosauria</taxon>
        <taxon>Dinosauria</taxon>
        <taxon>Saurischia</taxon>
        <taxon>Theropoda</taxon>
        <taxon>Coelurosauria</taxon>
        <taxon>Aves</taxon>
        <taxon>Neognathae</taxon>
        <taxon>Neoaves</taxon>
        <taxon>Gruiformes</taxon>
        <taxon>Gruidae</taxon>
        <taxon>Grus</taxon>
    </lineage>
</organism>
<evidence type="ECO:0000256" key="14">
    <source>
        <dbReference type="ARBA" id="ARBA00035466"/>
    </source>
</evidence>
<keyword evidence="12" id="KW-0687">Ribonucleoprotein</keyword>
<keyword evidence="10" id="KW-0804">Transcription</keyword>
<evidence type="ECO:0000256" key="11">
    <source>
        <dbReference type="ARBA" id="ARBA00023242"/>
    </source>
</evidence>
<dbReference type="InterPro" id="IPR036910">
    <property type="entry name" value="HMG_box_dom_sf"/>
</dbReference>
<evidence type="ECO:0000313" key="23">
    <source>
        <dbReference type="Proteomes" id="UP001623348"/>
    </source>
</evidence>
<evidence type="ECO:0000256" key="10">
    <source>
        <dbReference type="ARBA" id="ARBA00023163"/>
    </source>
</evidence>
<keyword evidence="8" id="KW-0805">Transcription regulation</keyword>
<evidence type="ECO:0000256" key="17">
    <source>
        <dbReference type="ARBA" id="ARBA00065636"/>
    </source>
</evidence>
<feature type="compositionally biased region" description="Low complexity" evidence="20">
    <location>
        <begin position="720"/>
        <end position="733"/>
    </location>
</feature>
<feature type="region of interest" description="Disordered" evidence="20">
    <location>
        <begin position="694"/>
        <end position="931"/>
    </location>
</feature>
<dbReference type="PANTHER" id="PTHR13059:SF13">
    <property type="entry name" value="PROTEIN CAPICUA HOMOLOG"/>
    <property type="match status" value="1"/>
</dbReference>
<feature type="compositionally biased region" description="Basic and acidic residues" evidence="20">
    <location>
        <begin position="162"/>
        <end position="183"/>
    </location>
</feature>
<dbReference type="GO" id="GO:0003735">
    <property type="term" value="F:structural constituent of ribosome"/>
    <property type="evidence" value="ECO:0007669"/>
    <property type="project" value="UniProtKB-ARBA"/>
</dbReference>
<accession>A0ABC9XRU5</accession>
<dbReference type="InterPro" id="IPR058607">
    <property type="entry name" value="HMG-box_Cic-like"/>
</dbReference>
<dbReference type="PROSITE" id="PS00628">
    <property type="entry name" value="RIBOSOMAL_S19E"/>
    <property type="match status" value="1"/>
</dbReference>
<evidence type="ECO:0000259" key="21">
    <source>
        <dbReference type="PROSITE" id="PS50118"/>
    </source>
</evidence>
<dbReference type="PANTHER" id="PTHR13059">
    <property type="entry name" value="HMG-BOX TRANSCRIPTION FACTOR BBX"/>
    <property type="match status" value="1"/>
</dbReference>
<feature type="region of interest" description="Disordered" evidence="20">
    <location>
        <begin position="39"/>
        <end position="185"/>
    </location>
</feature>
<proteinExistence type="inferred from homology"/>
<feature type="compositionally biased region" description="Low complexity" evidence="20">
    <location>
        <begin position="539"/>
        <end position="555"/>
    </location>
</feature>
<feature type="region of interest" description="Disordered" evidence="20">
    <location>
        <begin position="252"/>
        <end position="610"/>
    </location>
</feature>
<dbReference type="SMART" id="SM01413">
    <property type="entry name" value="Ribosomal_S19e"/>
    <property type="match status" value="1"/>
</dbReference>
<evidence type="ECO:0000256" key="6">
    <source>
        <dbReference type="ARBA" id="ARBA00022553"/>
    </source>
</evidence>
<evidence type="ECO:0000256" key="4">
    <source>
        <dbReference type="ARBA" id="ARBA00022490"/>
    </source>
</evidence>
<keyword evidence="4" id="KW-0963">Cytoplasm</keyword>
<dbReference type="SMART" id="SM00398">
    <property type="entry name" value="HMG"/>
    <property type="match status" value="1"/>
</dbReference>
<dbReference type="Pfam" id="PF01090">
    <property type="entry name" value="Ribosomal_S19e"/>
    <property type="match status" value="1"/>
</dbReference>
<comment type="subunit">
    <text evidence="16">Found in a complex with ATXN1 and ATXN1L.</text>
</comment>
<dbReference type="GO" id="GO:1990904">
    <property type="term" value="C:ribonucleoprotein complex"/>
    <property type="evidence" value="ECO:0007669"/>
    <property type="project" value="UniProtKB-KW"/>
</dbReference>
<dbReference type="FunFam" id="1.10.10.10:FF:000255">
    <property type="entry name" value="40S ribosomal protein S19"/>
    <property type="match status" value="1"/>
</dbReference>
<dbReference type="GO" id="GO:0003677">
    <property type="term" value="F:DNA binding"/>
    <property type="evidence" value="ECO:0007669"/>
    <property type="project" value="UniProtKB-UniRule"/>
</dbReference>
<evidence type="ECO:0000256" key="19">
    <source>
        <dbReference type="PROSITE-ProRule" id="PRU00267"/>
    </source>
</evidence>
<evidence type="ECO:0000256" key="12">
    <source>
        <dbReference type="ARBA" id="ARBA00023274"/>
    </source>
</evidence>
<dbReference type="InterPro" id="IPR036390">
    <property type="entry name" value="WH_DNA-bd_sf"/>
</dbReference>
<feature type="compositionally biased region" description="Pro residues" evidence="20">
    <location>
        <begin position="706"/>
        <end position="719"/>
    </location>
</feature>
<dbReference type="InterPro" id="IPR018277">
    <property type="entry name" value="Ribosomal_eS19_CS"/>
</dbReference>
<keyword evidence="9 19" id="KW-0238">DNA-binding</keyword>
<evidence type="ECO:0000256" key="15">
    <source>
        <dbReference type="ARBA" id="ARBA00053962"/>
    </source>
</evidence>
<dbReference type="Gene3D" id="1.10.30.10">
    <property type="entry name" value="High mobility group box domain"/>
    <property type="match status" value="1"/>
</dbReference>
<evidence type="ECO:0000313" key="22">
    <source>
        <dbReference type="EMBL" id="GAB0200420.1"/>
    </source>
</evidence>
<feature type="compositionally biased region" description="Gly residues" evidence="20">
    <location>
        <begin position="263"/>
        <end position="272"/>
    </location>
</feature>
<comment type="similarity">
    <text evidence="3">Belongs to the eukaryotic ribosomal protein eS19 family.</text>
</comment>
<comment type="caution">
    <text evidence="22">The sequence shown here is derived from an EMBL/GenBank/DDBJ whole genome shotgun (WGS) entry which is preliminary data.</text>
</comment>
<dbReference type="SUPFAM" id="SSF46785">
    <property type="entry name" value="Winged helix' DNA-binding domain"/>
    <property type="match status" value="1"/>
</dbReference>
<feature type="compositionally biased region" description="Gly residues" evidence="20">
    <location>
        <begin position="302"/>
        <end position="320"/>
    </location>
</feature>
<evidence type="ECO:0000256" key="20">
    <source>
        <dbReference type="SAM" id="MobiDB-lite"/>
    </source>
</evidence>
<feature type="compositionally biased region" description="Pro residues" evidence="20">
    <location>
        <begin position="460"/>
        <end position="503"/>
    </location>
</feature>
<dbReference type="Proteomes" id="UP001623348">
    <property type="component" value="Unassembled WGS sequence"/>
</dbReference>
<evidence type="ECO:0000256" key="18">
    <source>
        <dbReference type="ARBA" id="ARBA00074291"/>
    </source>
</evidence>
<feature type="compositionally biased region" description="Pro residues" evidence="20">
    <location>
        <begin position="734"/>
        <end position="751"/>
    </location>
</feature>
<dbReference type="Pfam" id="PF00505">
    <property type="entry name" value="HMG_box"/>
    <property type="match status" value="1"/>
</dbReference>
<dbReference type="PROSITE" id="PS50118">
    <property type="entry name" value="HMG_BOX_2"/>
    <property type="match status" value="1"/>
</dbReference>
<feature type="compositionally biased region" description="Pro residues" evidence="20">
    <location>
        <begin position="556"/>
        <end position="573"/>
    </location>
</feature>